<dbReference type="InterPro" id="IPR038332">
    <property type="entry name" value="PPE_sf"/>
</dbReference>
<organism evidence="2 3">
    <name type="scientific">Mycobacterium attenuatum</name>
    <dbReference type="NCBI Taxonomy" id="2341086"/>
    <lineage>
        <taxon>Bacteria</taxon>
        <taxon>Bacillati</taxon>
        <taxon>Actinomycetota</taxon>
        <taxon>Actinomycetes</taxon>
        <taxon>Mycobacteriales</taxon>
        <taxon>Mycobacteriaceae</taxon>
        <taxon>Mycobacterium</taxon>
    </lineage>
</organism>
<dbReference type="AlphaFoldDB" id="A0A498QBU9"/>
<protein>
    <submittedName>
        <fullName evidence="2">PE-PGRS family protein PE_PGRS30</fullName>
    </submittedName>
</protein>
<accession>A0A498QBU9</accession>
<dbReference type="SUPFAM" id="SSF140459">
    <property type="entry name" value="PE/PPE dimer-like"/>
    <property type="match status" value="1"/>
</dbReference>
<evidence type="ECO:0000259" key="1">
    <source>
        <dbReference type="Pfam" id="PF00934"/>
    </source>
</evidence>
<dbReference type="EMBL" id="UPHP01000128">
    <property type="protein sequence ID" value="VBA43006.1"/>
    <property type="molecule type" value="Genomic_DNA"/>
</dbReference>
<proteinExistence type="predicted"/>
<dbReference type="RefSeq" id="WP_122444813.1">
    <property type="nucleotide sequence ID" value="NZ_UPHP01000128.1"/>
</dbReference>
<gene>
    <name evidence="2" type="ORF">LAUMK136_04857</name>
</gene>
<sequence>MSFVMTAPETMTVAATDLAGIGSTISSANAAAAAPTAAVAAAGADEVSAAVCGLFSAYAREFQAVSAQAAAFHEQLVSLLNGGAAAYLSTEIFNAEQALISAVTAPAQTLLGHPLLGPTAAPATPGIAGPYQDLVTNTAANLQSLGSTWTSNPAPLLRRIVANQMAYGQTIATSLQNAVQDLGAVPADPTALNRVVADLFPIAAIPAQIQQKVLNIASTLTTATPAVALAALGPPLSALGGVGTAAAAFTGAVQTGDVAGAIGALIDAPAFVANGLLNGEVTLPLLLPLGLGLVVLDIPFDGVLAAPHAMTGTLVWFLPPFVDDVSGPPVSGIVPTLVNAVPQQLALAITAA</sequence>
<feature type="domain" description="PE" evidence="1">
    <location>
        <begin position="4"/>
        <end position="92"/>
    </location>
</feature>
<dbReference type="Pfam" id="PF00934">
    <property type="entry name" value="PE"/>
    <property type="match status" value="1"/>
</dbReference>
<dbReference type="OrthoDB" id="4753156at2"/>
<dbReference type="Gene3D" id="1.10.287.850">
    <property type="entry name" value="HP0062-like domain"/>
    <property type="match status" value="1"/>
</dbReference>
<reference evidence="2 3" key="1">
    <citation type="submission" date="2018-09" db="EMBL/GenBank/DDBJ databases">
        <authorList>
            <person name="Tagini F."/>
        </authorList>
    </citation>
    <scope>NUCLEOTIDE SEQUENCE [LARGE SCALE GENOMIC DNA]</scope>
    <source>
        <strain evidence="2 3">MK136</strain>
    </source>
</reference>
<dbReference type="Proteomes" id="UP000273307">
    <property type="component" value="Unassembled WGS sequence"/>
</dbReference>
<evidence type="ECO:0000313" key="2">
    <source>
        <dbReference type="EMBL" id="VBA43006.1"/>
    </source>
</evidence>
<name>A0A498QBU9_9MYCO</name>
<keyword evidence="3" id="KW-1185">Reference proteome</keyword>
<evidence type="ECO:0000313" key="3">
    <source>
        <dbReference type="Proteomes" id="UP000273307"/>
    </source>
</evidence>
<dbReference type="InterPro" id="IPR000084">
    <property type="entry name" value="PE-PGRS_N"/>
</dbReference>